<dbReference type="InterPro" id="IPR029058">
    <property type="entry name" value="AB_hydrolase_fold"/>
</dbReference>
<dbReference type="SUPFAM" id="SSF53474">
    <property type="entry name" value="alpha/beta-Hydrolases"/>
    <property type="match status" value="1"/>
</dbReference>
<keyword evidence="1" id="KW-0732">Signal</keyword>
<keyword evidence="3" id="KW-1185">Reference proteome</keyword>
<evidence type="ECO:0000313" key="3">
    <source>
        <dbReference type="Proteomes" id="UP001141327"/>
    </source>
</evidence>
<sequence length="403" mass="44100">MRFLLLALFVIAASATIVDPVIVVPGLSGSSLETRYHKTSVPHFLCKTHIASWTRIWIRLTELAPEIIDCFMQTMTPHFDSVSESYKNCEGVEVRPRDFGGVSGIYELDPDIGSKAKIYGYLIDALEGMGLKRGETLFGAPYDWRVSDPITNHQNGQYAALQTLTETAFNKTGRRVHLIGHSLGSPLIHMFLATYTTQEWRDRYVASFISLAGPLGGSSDAAEFAYCGMDWRLPGLSKARLRDFTKNLGSIGWMMPFGPTATYTVVSTPQRNYTATELAQLYLDAGETDTAAIVKHMQGYLNKWATTPPGVETHIVYSLNQSTPITFWEPQGAACAKDGSVVLEARPGDGTDCGPLKGEARGATRCIALTIVGKMYSAPQIVFCRRSATLPALRPLAQGICLA</sequence>
<feature type="chain" id="PRO_5045083607" evidence="1">
    <location>
        <begin position="16"/>
        <end position="403"/>
    </location>
</feature>
<evidence type="ECO:0000313" key="2">
    <source>
        <dbReference type="EMBL" id="KAJ4455998.1"/>
    </source>
</evidence>
<organism evidence="2 3">
    <name type="scientific">Paratrimastix pyriformis</name>
    <dbReference type="NCBI Taxonomy" id="342808"/>
    <lineage>
        <taxon>Eukaryota</taxon>
        <taxon>Metamonada</taxon>
        <taxon>Preaxostyla</taxon>
        <taxon>Paratrimastigidae</taxon>
        <taxon>Paratrimastix</taxon>
    </lineage>
</organism>
<dbReference type="Pfam" id="PF02450">
    <property type="entry name" value="LCAT"/>
    <property type="match status" value="1"/>
</dbReference>
<proteinExistence type="predicted"/>
<reference evidence="2" key="1">
    <citation type="journal article" date="2022" name="bioRxiv">
        <title>Genomics of Preaxostyla Flagellates Illuminates Evolutionary Transitions and the Path Towards Mitochondrial Loss.</title>
        <authorList>
            <person name="Novak L.V.F."/>
            <person name="Treitli S.C."/>
            <person name="Pyrih J."/>
            <person name="Halakuc P."/>
            <person name="Pipaliya S.V."/>
            <person name="Vacek V."/>
            <person name="Brzon O."/>
            <person name="Soukal P."/>
            <person name="Eme L."/>
            <person name="Dacks J.B."/>
            <person name="Karnkowska A."/>
            <person name="Elias M."/>
            <person name="Hampl V."/>
        </authorList>
    </citation>
    <scope>NUCLEOTIDE SEQUENCE</scope>
    <source>
        <strain evidence="2">RCP-MX</strain>
    </source>
</reference>
<protein>
    <submittedName>
        <fullName evidence="2">Group XV phospholipase A2</fullName>
    </submittedName>
</protein>
<dbReference type="PANTHER" id="PTHR11440">
    <property type="entry name" value="LECITHIN-CHOLESTEROL ACYLTRANSFERASE-RELATED"/>
    <property type="match status" value="1"/>
</dbReference>
<evidence type="ECO:0000256" key="1">
    <source>
        <dbReference type="SAM" id="SignalP"/>
    </source>
</evidence>
<accession>A0ABQ8U9L6</accession>
<dbReference type="Proteomes" id="UP001141327">
    <property type="component" value="Unassembled WGS sequence"/>
</dbReference>
<comment type="caution">
    <text evidence="2">The sequence shown here is derived from an EMBL/GenBank/DDBJ whole genome shotgun (WGS) entry which is preliminary data.</text>
</comment>
<dbReference type="EMBL" id="JAPMOS010000085">
    <property type="protein sequence ID" value="KAJ4455998.1"/>
    <property type="molecule type" value="Genomic_DNA"/>
</dbReference>
<feature type="signal peptide" evidence="1">
    <location>
        <begin position="1"/>
        <end position="15"/>
    </location>
</feature>
<dbReference type="InterPro" id="IPR003386">
    <property type="entry name" value="LACT/PDAT_acylTrfase"/>
</dbReference>
<gene>
    <name evidence="2" type="ORF">PAPYR_8900</name>
</gene>
<dbReference type="Gene3D" id="3.40.50.1820">
    <property type="entry name" value="alpha/beta hydrolase"/>
    <property type="match status" value="1"/>
</dbReference>
<name>A0ABQ8U9L6_9EUKA</name>